<organism evidence="6 7">
    <name type="scientific">Panagrolaimus davidi</name>
    <dbReference type="NCBI Taxonomy" id="227884"/>
    <lineage>
        <taxon>Eukaryota</taxon>
        <taxon>Metazoa</taxon>
        <taxon>Ecdysozoa</taxon>
        <taxon>Nematoda</taxon>
        <taxon>Chromadorea</taxon>
        <taxon>Rhabditida</taxon>
        <taxon>Tylenchina</taxon>
        <taxon>Panagrolaimomorpha</taxon>
        <taxon>Panagrolaimoidea</taxon>
        <taxon>Panagrolaimidae</taxon>
        <taxon>Panagrolaimus</taxon>
    </lineage>
</organism>
<evidence type="ECO:0000256" key="3">
    <source>
        <dbReference type="ARBA" id="ARBA00023180"/>
    </source>
</evidence>
<dbReference type="WBParaSite" id="PDA_v2.g102.t1">
    <property type="protein sequence ID" value="PDA_v2.g102.t1"/>
    <property type="gene ID" value="PDA_v2.g102"/>
</dbReference>
<keyword evidence="2" id="KW-1133">Transmembrane helix</keyword>
<proteinExistence type="predicted"/>
<evidence type="ECO:0000313" key="6">
    <source>
        <dbReference type="Proteomes" id="UP000887578"/>
    </source>
</evidence>
<dbReference type="FunFam" id="3.90.190.10:FF:000273">
    <property type="entry name" value="Receptor protein-tyrosine phosphatase 10D, putative"/>
    <property type="match status" value="1"/>
</dbReference>
<dbReference type="GO" id="GO:0004725">
    <property type="term" value="F:protein tyrosine phosphatase activity"/>
    <property type="evidence" value="ECO:0007669"/>
    <property type="project" value="InterPro"/>
</dbReference>
<feature type="domain" description="Tyrosine-protein phosphatase" evidence="4">
    <location>
        <begin position="27"/>
        <end position="215"/>
    </location>
</feature>
<reference evidence="7" key="1">
    <citation type="submission" date="2022-11" db="UniProtKB">
        <authorList>
            <consortium name="WormBaseParasite"/>
        </authorList>
    </citation>
    <scope>IDENTIFICATION</scope>
</reference>
<dbReference type="SMART" id="SM00404">
    <property type="entry name" value="PTPc_motif"/>
    <property type="match status" value="1"/>
</dbReference>
<evidence type="ECO:0000256" key="2">
    <source>
        <dbReference type="ARBA" id="ARBA00022989"/>
    </source>
</evidence>
<dbReference type="InterPro" id="IPR016130">
    <property type="entry name" value="Tyr_Pase_AS"/>
</dbReference>
<dbReference type="InterPro" id="IPR003595">
    <property type="entry name" value="Tyr_Pase_cat"/>
</dbReference>
<dbReference type="PRINTS" id="PR00700">
    <property type="entry name" value="PRTYPHPHTASE"/>
</dbReference>
<protein>
    <submittedName>
        <fullName evidence="7">Uncharacterized protein</fullName>
    </submittedName>
</protein>
<dbReference type="PROSITE" id="PS50056">
    <property type="entry name" value="TYR_PHOSPHATASE_2"/>
    <property type="match status" value="1"/>
</dbReference>
<evidence type="ECO:0000256" key="1">
    <source>
        <dbReference type="ARBA" id="ARBA00022692"/>
    </source>
</evidence>
<dbReference type="Pfam" id="PF00102">
    <property type="entry name" value="Y_phosphatase"/>
    <property type="match status" value="2"/>
</dbReference>
<evidence type="ECO:0000313" key="7">
    <source>
        <dbReference type="WBParaSite" id="PDA_v2.g102.t1"/>
    </source>
</evidence>
<keyword evidence="2" id="KW-0472">Membrane</keyword>
<dbReference type="InterPro" id="IPR050713">
    <property type="entry name" value="RTP_Phos/Ushers"/>
</dbReference>
<dbReference type="Proteomes" id="UP000887578">
    <property type="component" value="Unplaced"/>
</dbReference>
<dbReference type="PROSITE" id="PS50055">
    <property type="entry name" value="TYR_PHOSPHATASE_PTP"/>
    <property type="match status" value="1"/>
</dbReference>
<keyword evidence="3" id="KW-0325">Glycoprotein</keyword>
<sequence length="215" mass="24763">MFFSRPVRIPDFPEHVRLMAADSDFRFSEEYDDLRLVGNGQTCIAADLTVNRSKNRFTNILPFDHSRVKLIPTDDEEGSDYINANYIPVSFNLGRDKCHQYWPDNNQRSVLYGDIEVTLLNEIHYDEFVIRDLKLQNLSETPQTARNVIHLHYMAWPDFGVPDDPSGIVNFARLFRSKLPPFPSNKPTIVHCSAGVGRSGSFMAMDRLMQHIDIE</sequence>
<name>A0A914P667_9BILA</name>
<dbReference type="GO" id="GO:0016020">
    <property type="term" value="C:membrane"/>
    <property type="evidence" value="ECO:0007669"/>
    <property type="project" value="UniProtKB-SubCell"/>
</dbReference>
<evidence type="ECO:0000259" key="5">
    <source>
        <dbReference type="PROSITE" id="PS50056"/>
    </source>
</evidence>
<dbReference type="PANTHER" id="PTHR46957:SF3">
    <property type="entry name" value="CYTOKINE RECEPTOR"/>
    <property type="match status" value="1"/>
</dbReference>
<dbReference type="PANTHER" id="PTHR46957">
    <property type="entry name" value="CYTOKINE RECEPTOR"/>
    <property type="match status" value="1"/>
</dbReference>
<keyword evidence="6" id="KW-1185">Reference proteome</keyword>
<dbReference type="InterPro" id="IPR000242">
    <property type="entry name" value="PTP_cat"/>
</dbReference>
<dbReference type="AlphaFoldDB" id="A0A914P667"/>
<feature type="domain" description="Tyrosine specific protein phosphatases" evidence="5">
    <location>
        <begin position="169"/>
        <end position="215"/>
    </location>
</feature>
<dbReference type="PROSITE" id="PS00383">
    <property type="entry name" value="TYR_PHOSPHATASE_1"/>
    <property type="match status" value="1"/>
</dbReference>
<keyword evidence="1" id="KW-0812">Transmembrane</keyword>
<accession>A0A914P667</accession>
<dbReference type="Gene3D" id="3.90.190.10">
    <property type="entry name" value="Protein tyrosine phosphatase superfamily"/>
    <property type="match status" value="2"/>
</dbReference>
<dbReference type="InterPro" id="IPR000387">
    <property type="entry name" value="Tyr_Pase_dom"/>
</dbReference>
<dbReference type="SUPFAM" id="SSF52799">
    <property type="entry name" value="(Phosphotyrosine protein) phosphatases II"/>
    <property type="match status" value="1"/>
</dbReference>
<dbReference type="InterPro" id="IPR029021">
    <property type="entry name" value="Prot-tyrosine_phosphatase-like"/>
</dbReference>
<dbReference type="SMART" id="SM00194">
    <property type="entry name" value="PTPc"/>
    <property type="match status" value="1"/>
</dbReference>
<evidence type="ECO:0000259" key="4">
    <source>
        <dbReference type="PROSITE" id="PS50055"/>
    </source>
</evidence>